<gene>
    <name evidence="1" type="ORF">GUJ93_ZPchr0014g46812</name>
</gene>
<reference evidence="1" key="2">
    <citation type="submission" date="2021-02" db="EMBL/GenBank/DDBJ databases">
        <authorList>
            <person name="Kimball J.A."/>
            <person name="Haas M.W."/>
            <person name="Macchietto M."/>
            <person name="Kono T."/>
            <person name="Duquette J."/>
            <person name="Shao M."/>
        </authorList>
    </citation>
    <scope>NUCLEOTIDE SEQUENCE</scope>
    <source>
        <tissue evidence="1">Fresh leaf tissue</tissue>
    </source>
</reference>
<comment type="caution">
    <text evidence="1">The sequence shown here is derived from an EMBL/GenBank/DDBJ whole genome shotgun (WGS) entry which is preliminary data.</text>
</comment>
<name>A0A8J5TB39_ZIZPA</name>
<proteinExistence type="predicted"/>
<keyword evidence="2" id="KW-1185">Reference proteome</keyword>
<organism evidence="1 2">
    <name type="scientific">Zizania palustris</name>
    <name type="common">Northern wild rice</name>
    <dbReference type="NCBI Taxonomy" id="103762"/>
    <lineage>
        <taxon>Eukaryota</taxon>
        <taxon>Viridiplantae</taxon>
        <taxon>Streptophyta</taxon>
        <taxon>Embryophyta</taxon>
        <taxon>Tracheophyta</taxon>
        <taxon>Spermatophyta</taxon>
        <taxon>Magnoliopsida</taxon>
        <taxon>Liliopsida</taxon>
        <taxon>Poales</taxon>
        <taxon>Poaceae</taxon>
        <taxon>BOP clade</taxon>
        <taxon>Oryzoideae</taxon>
        <taxon>Oryzeae</taxon>
        <taxon>Zizaniinae</taxon>
        <taxon>Zizania</taxon>
    </lineage>
</organism>
<protein>
    <submittedName>
        <fullName evidence="1">Uncharacterized protein</fullName>
    </submittedName>
</protein>
<evidence type="ECO:0000313" key="2">
    <source>
        <dbReference type="Proteomes" id="UP000729402"/>
    </source>
</evidence>
<sequence>MKERAESIVQQQWKYHPLLSEFPIKLNCYHKFPHIPPPASCREFSEVVFAKDKHLLGGITIMAMIHDSDTKLLNNLVTTNLLSKLHCSPN</sequence>
<evidence type="ECO:0000313" key="1">
    <source>
        <dbReference type="EMBL" id="KAG8082072.1"/>
    </source>
</evidence>
<dbReference type="EMBL" id="JAAALK010000086">
    <property type="protein sequence ID" value="KAG8082072.1"/>
    <property type="molecule type" value="Genomic_DNA"/>
</dbReference>
<accession>A0A8J5TB39</accession>
<dbReference type="AlphaFoldDB" id="A0A8J5TB39"/>
<dbReference type="Proteomes" id="UP000729402">
    <property type="component" value="Unassembled WGS sequence"/>
</dbReference>
<reference evidence="1" key="1">
    <citation type="journal article" date="2021" name="bioRxiv">
        <title>Whole Genome Assembly and Annotation of Northern Wild Rice, Zizania palustris L., Supports a Whole Genome Duplication in the Zizania Genus.</title>
        <authorList>
            <person name="Haas M."/>
            <person name="Kono T."/>
            <person name="Macchietto M."/>
            <person name="Millas R."/>
            <person name="McGilp L."/>
            <person name="Shao M."/>
            <person name="Duquette J."/>
            <person name="Hirsch C.N."/>
            <person name="Kimball J."/>
        </authorList>
    </citation>
    <scope>NUCLEOTIDE SEQUENCE</scope>
    <source>
        <tissue evidence="1">Fresh leaf tissue</tissue>
    </source>
</reference>